<dbReference type="InterPro" id="IPR001627">
    <property type="entry name" value="Semap_dom"/>
</dbReference>
<dbReference type="InterPro" id="IPR036352">
    <property type="entry name" value="Semap_dom_sf"/>
</dbReference>
<protein>
    <submittedName>
        <fullName evidence="9">PLXB3-like protein</fullName>
    </submittedName>
</protein>
<dbReference type="Pfam" id="PF01403">
    <property type="entry name" value="Sema"/>
    <property type="match status" value="1"/>
</dbReference>
<keyword evidence="5 7" id="KW-1133">Transmembrane helix</keyword>
<evidence type="ECO:0000256" key="2">
    <source>
        <dbReference type="ARBA" id="ARBA00022692"/>
    </source>
</evidence>
<evidence type="ECO:0000259" key="8">
    <source>
        <dbReference type="PROSITE" id="PS51004"/>
    </source>
</evidence>
<comment type="subcellular location">
    <subcellularLocation>
        <location evidence="1">Membrane</location>
        <topology evidence="1">Single-pass membrane protein</topology>
    </subcellularLocation>
</comment>
<proteinExistence type="predicted"/>
<dbReference type="Gene3D" id="2.60.40.10">
    <property type="entry name" value="Immunoglobulins"/>
    <property type="match status" value="3"/>
</dbReference>
<keyword evidence="2 7" id="KW-0812">Transmembrane</keyword>
<feature type="non-terminal residue" evidence="9">
    <location>
        <position position="1"/>
    </location>
</feature>
<accession>A0ABY7ENT6</accession>
<dbReference type="SMART" id="SM00429">
    <property type="entry name" value="IPT"/>
    <property type="match status" value="3"/>
</dbReference>
<dbReference type="InterPro" id="IPR015943">
    <property type="entry name" value="WD40/YVTN_repeat-like_dom_sf"/>
</dbReference>
<dbReference type="PANTHER" id="PTHR22625:SF44">
    <property type="entry name" value="PLEXIN-B"/>
    <property type="match status" value="1"/>
</dbReference>
<evidence type="ECO:0000256" key="6">
    <source>
        <dbReference type="PROSITE-ProRule" id="PRU00352"/>
    </source>
</evidence>
<evidence type="ECO:0000256" key="4">
    <source>
        <dbReference type="ARBA" id="ARBA00022737"/>
    </source>
</evidence>
<dbReference type="InterPro" id="IPR013783">
    <property type="entry name" value="Ig-like_fold"/>
</dbReference>
<name>A0ABY7ENT6_MYAAR</name>
<dbReference type="Pfam" id="PF01833">
    <property type="entry name" value="TIG"/>
    <property type="match status" value="1"/>
</dbReference>
<gene>
    <name evidence="9" type="ORF">MAR_018819</name>
</gene>
<evidence type="ECO:0000256" key="1">
    <source>
        <dbReference type="ARBA" id="ARBA00004167"/>
    </source>
</evidence>
<dbReference type="SUPFAM" id="SSF101912">
    <property type="entry name" value="Sema domain"/>
    <property type="match status" value="1"/>
</dbReference>
<evidence type="ECO:0000256" key="5">
    <source>
        <dbReference type="ARBA" id="ARBA00022989"/>
    </source>
</evidence>
<evidence type="ECO:0000313" key="9">
    <source>
        <dbReference type="EMBL" id="WAR08861.1"/>
    </source>
</evidence>
<dbReference type="PANTHER" id="PTHR22625">
    <property type="entry name" value="PLEXIN"/>
    <property type="match status" value="1"/>
</dbReference>
<comment type="caution">
    <text evidence="6">Lacks conserved residue(s) required for the propagation of feature annotation.</text>
</comment>
<reference evidence="9" key="1">
    <citation type="submission" date="2022-11" db="EMBL/GenBank/DDBJ databases">
        <title>Centuries of genome instability and evolution in soft-shell clam transmissible cancer (bioRxiv).</title>
        <authorList>
            <person name="Hart S.F.M."/>
            <person name="Yonemitsu M.A."/>
            <person name="Giersch R.M."/>
            <person name="Beal B.F."/>
            <person name="Arriagada G."/>
            <person name="Davis B.W."/>
            <person name="Ostrander E.A."/>
            <person name="Goff S.P."/>
            <person name="Metzger M.J."/>
        </authorList>
    </citation>
    <scope>NUCLEOTIDE SEQUENCE</scope>
    <source>
        <strain evidence="9">MELC-2E11</strain>
        <tissue evidence="9">Siphon/mantle</tissue>
    </source>
</reference>
<dbReference type="PROSITE" id="PS51004">
    <property type="entry name" value="SEMA"/>
    <property type="match status" value="1"/>
</dbReference>
<keyword evidence="3" id="KW-0732">Signal</keyword>
<dbReference type="InterPro" id="IPR014756">
    <property type="entry name" value="Ig_E-set"/>
</dbReference>
<evidence type="ECO:0000256" key="7">
    <source>
        <dbReference type="SAM" id="Phobius"/>
    </source>
</evidence>
<dbReference type="Gene3D" id="2.130.10.10">
    <property type="entry name" value="YVTN repeat-like/Quinoprotein amine dehydrogenase"/>
    <property type="match status" value="1"/>
</dbReference>
<dbReference type="Proteomes" id="UP001164746">
    <property type="component" value="Chromosome 6"/>
</dbReference>
<keyword evidence="7" id="KW-0472">Membrane</keyword>
<feature type="domain" description="Sema" evidence="8">
    <location>
        <begin position="1"/>
        <end position="276"/>
    </location>
</feature>
<sequence length="1013" mass="112427">FGIFWFEDFETRRYGPRFTTAGDILLITETYVKGLAIDNHRLFFSIQRNKTDNSTLSRVANVCQKYTDSAPRSYVDMQLKCGDFNYLQAVEKTCYTEKCLIVATFTHGGHSVVCAYLFSEIKSSLAVNIKRCYNTTLQLPSGVYDYFNYWKRPCTGHPLNLSGINATDDFFLCNEEGYVTFSNVIGDTALQMNVSVRLNHTVVTALALVSVRGRVLALLGTAQGEIIKALVFPREEAEVLPWKAVVDSGHAVLPDMFVHGYTMYAFSENVVRKIELADCSKCTTTIECSNSEWILAEGLARVCPHINQTSPNAIRTDESTEVLTLTLSHNMSIGLELRCQFESLVDNKTILMNSSVPGVARGDEVPPVCLSYSSQTFLLWLCRKCSFSRWTCAWCPLQGRCIKENNSCNGNESSVEIRERSSCPHVTDYTVSPQNVLNGHGDAHLAIEESYNITVKGVNFIETNGSANYQCSVKHSEKNGEEKFAATRMNDSEIMCHITNLKGGMPWNLDSASSLHVDLQSKQLDGPSFKVVFYQCGSLIYPPTNCGQCESFKYYQPYLRCQWCNGKCIYAGEPCAAAGTMCPDPVITKVYPLSSHINAITPITVEGYNLGSHPNETLNAVSVGNISCDTMYNANVVNISTRITCKLGPSERETTENVIVNISGHNPVVYEKYSFNIPRITRIFPNYGPFSGGTNVTIYGEHLDTGWERTIQIGEQLCGLVTVPAFIKPNMAECRTVKFNSTTQTNATVSMVFDNQAVEGVNFTYVPDPVVWNIQPRKSFESGGRVLTVTGLNLLSVQTPKLKAQTSDGMTSVEMSCIRGKPDDLADSKFNGYLTCRSPIFSSRESRPRANRSSEVPRSMEVSFTMDDVDSVKNLPANISVIRYYPDPTIDNFTETQRNFQGDHLNVAASAEDVQVFVDCEECNVTTLEHNRIICNPPTSAPKCNVAGQTLFTIKVRIGFLEREVGKMGYGSSEPNTDCKNIQLIGGLVGAGMIFVFVLSVIAFYFKSKNRVF</sequence>
<dbReference type="InterPro" id="IPR031148">
    <property type="entry name" value="Plexin"/>
</dbReference>
<organism evidence="9 10">
    <name type="scientific">Mya arenaria</name>
    <name type="common">Soft-shell clam</name>
    <dbReference type="NCBI Taxonomy" id="6604"/>
    <lineage>
        <taxon>Eukaryota</taxon>
        <taxon>Metazoa</taxon>
        <taxon>Spiralia</taxon>
        <taxon>Lophotrochozoa</taxon>
        <taxon>Mollusca</taxon>
        <taxon>Bivalvia</taxon>
        <taxon>Autobranchia</taxon>
        <taxon>Heteroconchia</taxon>
        <taxon>Euheterodonta</taxon>
        <taxon>Imparidentia</taxon>
        <taxon>Neoheterodontei</taxon>
        <taxon>Myida</taxon>
        <taxon>Myoidea</taxon>
        <taxon>Myidae</taxon>
        <taxon>Mya</taxon>
    </lineage>
</organism>
<evidence type="ECO:0000313" key="10">
    <source>
        <dbReference type="Proteomes" id="UP001164746"/>
    </source>
</evidence>
<keyword evidence="4" id="KW-0677">Repeat</keyword>
<feature type="transmembrane region" description="Helical" evidence="7">
    <location>
        <begin position="984"/>
        <end position="1006"/>
    </location>
</feature>
<dbReference type="EMBL" id="CP111017">
    <property type="protein sequence ID" value="WAR08861.1"/>
    <property type="molecule type" value="Genomic_DNA"/>
</dbReference>
<dbReference type="SUPFAM" id="SSF81296">
    <property type="entry name" value="E set domains"/>
    <property type="match status" value="3"/>
</dbReference>
<dbReference type="InterPro" id="IPR002909">
    <property type="entry name" value="IPT_dom"/>
</dbReference>
<keyword evidence="10" id="KW-1185">Reference proteome</keyword>
<evidence type="ECO:0000256" key="3">
    <source>
        <dbReference type="ARBA" id="ARBA00022729"/>
    </source>
</evidence>